<dbReference type="PANTHER" id="PTHR12785:SF6">
    <property type="entry name" value="SPLICING FACTOR 3B SUBUNIT 2"/>
    <property type="match status" value="1"/>
</dbReference>
<evidence type="ECO:0000256" key="1">
    <source>
        <dbReference type="SAM" id="MobiDB-lite"/>
    </source>
</evidence>
<dbReference type="InterPro" id="IPR006568">
    <property type="entry name" value="PSP_pro-rich"/>
</dbReference>
<dbReference type="InterPro" id="IPR007180">
    <property type="entry name" value="DUF382"/>
</dbReference>
<dbReference type="GO" id="GO:0005634">
    <property type="term" value="C:nucleus"/>
    <property type="evidence" value="ECO:0007669"/>
    <property type="project" value="InterPro"/>
</dbReference>
<name>A0A834GH61_RHOSS</name>
<accession>A0A834GH61</accession>
<dbReference type="EMBL" id="WJXA01000008">
    <property type="protein sequence ID" value="KAF7135049.1"/>
    <property type="molecule type" value="Genomic_DNA"/>
</dbReference>
<keyword evidence="4" id="KW-1185">Reference proteome</keyword>
<comment type="caution">
    <text evidence="3">The sequence shown here is derived from an EMBL/GenBank/DDBJ whole genome shotgun (WGS) entry which is preliminary data.</text>
</comment>
<feature type="domain" description="PSP proline-rich" evidence="2">
    <location>
        <begin position="236"/>
        <end position="290"/>
    </location>
</feature>
<dbReference type="Proteomes" id="UP000626092">
    <property type="component" value="Unassembled WGS sequence"/>
</dbReference>
<dbReference type="Pfam" id="PF04037">
    <property type="entry name" value="DUF382"/>
    <property type="match status" value="1"/>
</dbReference>
<feature type="region of interest" description="Disordered" evidence="1">
    <location>
        <begin position="328"/>
        <end position="382"/>
    </location>
</feature>
<feature type="compositionally biased region" description="Acidic residues" evidence="1">
    <location>
        <begin position="340"/>
        <end position="359"/>
    </location>
</feature>
<evidence type="ECO:0000313" key="3">
    <source>
        <dbReference type="EMBL" id="KAF7135049.1"/>
    </source>
</evidence>
<organism evidence="3 4">
    <name type="scientific">Rhododendron simsii</name>
    <name type="common">Sims's rhododendron</name>
    <dbReference type="NCBI Taxonomy" id="118357"/>
    <lineage>
        <taxon>Eukaryota</taxon>
        <taxon>Viridiplantae</taxon>
        <taxon>Streptophyta</taxon>
        <taxon>Embryophyta</taxon>
        <taxon>Tracheophyta</taxon>
        <taxon>Spermatophyta</taxon>
        <taxon>Magnoliopsida</taxon>
        <taxon>eudicotyledons</taxon>
        <taxon>Gunneridae</taxon>
        <taxon>Pentapetalae</taxon>
        <taxon>asterids</taxon>
        <taxon>Ericales</taxon>
        <taxon>Ericaceae</taxon>
        <taxon>Ericoideae</taxon>
        <taxon>Rhodoreae</taxon>
        <taxon>Rhododendron</taxon>
    </lineage>
</organism>
<evidence type="ECO:0000259" key="2">
    <source>
        <dbReference type="SMART" id="SM00581"/>
    </source>
</evidence>
<feature type="compositionally biased region" description="Low complexity" evidence="1">
    <location>
        <begin position="364"/>
        <end position="378"/>
    </location>
</feature>
<gene>
    <name evidence="3" type="ORF">RHSIM_Rhsim08G0091600</name>
</gene>
<dbReference type="OrthoDB" id="1652645at2759"/>
<dbReference type="AlphaFoldDB" id="A0A834GH61"/>
<protein>
    <recommendedName>
        <fullName evidence="2">PSP proline-rich domain-containing protein</fullName>
    </recommendedName>
</protein>
<proteinExistence type="predicted"/>
<dbReference type="InterPro" id="IPR052584">
    <property type="entry name" value="U2_snRNP_Complex_Component"/>
</dbReference>
<reference evidence="3" key="1">
    <citation type="submission" date="2019-11" db="EMBL/GenBank/DDBJ databases">
        <authorList>
            <person name="Liu Y."/>
            <person name="Hou J."/>
            <person name="Li T.-Q."/>
            <person name="Guan C.-H."/>
            <person name="Wu X."/>
            <person name="Wu H.-Z."/>
            <person name="Ling F."/>
            <person name="Zhang R."/>
            <person name="Shi X.-G."/>
            <person name="Ren J.-P."/>
            <person name="Chen E.-F."/>
            <person name="Sun J.-M."/>
        </authorList>
    </citation>
    <scope>NUCLEOTIDE SEQUENCE</scope>
    <source>
        <strain evidence="3">Adult_tree_wgs_1</strain>
        <tissue evidence="3">Leaves</tissue>
    </source>
</reference>
<dbReference type="PANTHER" id="PTHR12785">
    <property type="entry name" value="SPLICING FACTOR 3B"/>
    <property type="match status" value="1"/>
</dbReference>
<dbReference type="Pfam" id="PF04046">
    <property type="entry name" value="PSP"/>
    <property type="match status" value="1"/>
</dbReference>
<evidence type="ECO:0000313" key="4">
    <source>
        <dbReference type="Proteomes" id="UP000626092"/>
    </source>
</evidence>
<dbReference type="SMART" id="SM00581">
    <property type="entry name" value="PSP"/>
    <property type="match status" value="1"/>
</dbReference>
<sequence length="520" mass="59157">MEEEKVEVENVVEKMELFGNLYNEFNNVFAQFSSPIKETTGCVNDTRKDDYEAFANDAVVAATSLNKKKRKNDIDGGRLSNKTRKLQQQRMKIAKLKQKMRPGDVVEVWDATAAHPELLISLKSYRNSVPVPRHWCHKRNFLQGKVGIEKQHFRLPEFIAATGIKKIREAYIEKEDKSNKKLKQKQRGKRIHPKMGSIDINYRVPEDAFFKYQTKLKLTAFGDGYYEGNEFELELDREMKPGMLSELLKEALGMPEGAPPPPWLISMQRHGPPPSYPQLKIPGVNAPIPPGANFGYHPGGWGKAPVDEYARPLYGDVFGVQQSNHEEELVGNTKHWGDLEEKEEAEVEEQTEEEEDEADIQSFDSVSSTPSTGVGTPDVIDLRKRPRKDPEKYFYRVLEKKEIGSGSRDKTAAKGQKSDGVDVTLQPEELEVMENALPAKYEEAREAEGEKLCNQREDCSDMVAEYGTNRRQKKCRKRRGNSREIMSSSRNFCFVMLECLAAGLEFGCRITPMPPFNPSL</sequence>